<protein>
    <submittedName>
        <fullName evidence="3">Cysteine-rich secretory protein family protein</fullName>
    </submittedName>
</protein>
<organism evidence="3 4">
    <name type="scientific">Salimicrobium flavidum</name>
    <dbReference type="NCBI Taxonomy" id="570947"/>
    <lineage>
        <taxon>Bacteria</taxon>
        <taxon>Bacillati</taxon>
        <taxon>Bacillota</taxon>
        <taxon>Bacilli</taxon>
        <taxon>Bacillales</taxon>
        <taxon>Bacillaceae</taxon>
        <taxon>Salimicrobium</taxon>
    </lineage>
</organism>
<dbReference type="CDD" id="cd05379">
    <property type="entry name" value="CAP_bacterial"/>
    <property type="match status" value="1"/>
</dbReference>
<sequence length="615" mass="69457">MKRIIGTAFVLFTILLITPAYAESDLQIMEKENTDLQWEYFREGGTPQGLITNNNPYITYYISVDAGSDGSYLLKMFLNGKEVPASYNPATNKLTYQAGTLEGDNRVKVELHSNGKVQEWSWSFSVDATPVRPMAGADMELLQHIQQEAVTTINDYREELDIPLFTSNDKLQEIAQAHSNYLVDHSRDGHLERNPESEWFTGYQMGDRAKYFNYSGFIGEGIAFQEADAEGAVSRLFDAPYHRMSLIDPRFQQVGTGYNSSGDFVANYGGSGVIQSPETIVYPYNDQKNVKLSWYAFEVPNPLRFYDKDATWTGYPISFGYFGSPQDELEVREAGLKDENGETVEVYEVLPSMEEAGNKTHAFLIPKEPLTPGMTYEATVDASVRYSASETTDVSRTWSFTTASSLEIDSVYFEEQNGNTFLKEEWASGVDPEAEIVLEKDGEEYIRKEGSSQTTSASLEPGDYQMTVSSPLFDEEKVYNLAIQNDQKRTYQYASSWNVTEFSPQQAEMTRESVWNSYGDWEPAEKVASANKEWTVAFNQSMKDVESLNRLIYVIDSEGKEVPVTAEWKGEERKEALISPKESYEAGGYLLVIEPMEGAENNRMKDGVRMAFTVE</sequence>
<evidence type="ECO:0000256" key="1">
    <source>
        <dbReference type="SAM" id="SignalP"/>
    </source>
</evidence>
<feature type="chain" id="PRO_5011958533" evidence="1">
    <location>
        <begin position="23"/>
        <end position="615"/>
    </location>
</feature>
<dbReference type="Proteomes" id="UP000187608">
    <property type="component" value="Unassembled WGS sequence"/>
</dbReference>
<keyword evidence="4" id="KW-1185">Reference proteome</keyword>
<feature type="signal peptide" evidence="1">
    <location>
        <begin position="1"/>
        <end position="22"/>
    </location>
</feature>
<dbReference type="InterPro" id="IPR035940">
    <property type="entry name" value="CAP_sf"/>
</dbReference>
<feature type="domain" description="SCP" evidence="2">
    <location>
        <begin position="152"/>
        <end position="264"/>
    </location>
</feature>
<dbReference type="InterPro" id="IPR014044">
    <property type="entry name" value="CAP_dom"/>
</dbReference>
<evidence type="ECO:0000313" key="4">
    <source>
        <dbReference type="Proteomes" id="UP000187608"/>
    </source>
</evidence>
<name>A0A1N7JHX3_9BACI</name>
<dbReference type="OrthoDB" id="2690110at2"/>
<keyword evidence="1" id="KW-0732">Signal</keyword>
<accession>A0A1N7JHX3</accession>
<dbReference type="STRING" id="570947.SAMN05421687_10668"/>
<dbReference type="RefSeq" id="WP_076559120.1">
    <property type="nucleotide sequence ID" value="NZ_FTOC01000006.1"/>
</dbReference>
<evidence type="ECO:0000259" key="2">
    <source>
        <dbReference type="Pfam" id="PF00188"/>
    </source>
</evidence>
<gene>
    <name evidence="3" type="ORF">SAMN05421687_10668</name>
</gene>
<proteinExistence type="predicted"/>
<reference evidence="4" key="1">
    <citation type="submission" date="2017-01" db="EMBL/GenBank/DDBJ databases">
        <authorList>
            <person name="Varghese N."/>
            <person name="Submissions S."/>
        </authorList>
    </citation>
    <scope>NUCLEOTIDE SEQUENCE [LARGE SCALE GENOMIC DNA]</scope>
    <source>
        <strain evidence="4">DSM 23127</strain>
    </source>
</reference>
<evidence type="ECO:0000313" key="3">
    <source>
        <dbReference type="EMBL" id="SIS48935.1"/>
    </source>
</evidence>
<dbReference type="Pfam" id="PF00188">
    <property type="entry name" value="CAP"/>
    <property type="match status" value="1"/>
</dbReference>
<dbReference type="Gene3D" id="3.40.33.10">
    <property type="entry name" value="CAP"/>
    <property type="match status" value="1"/>
</dbReference>
<dbReference type="PANTHER" id="PTHR31157:SF1">
    <property type="entry name" value="SCP DOMAIN-CONTAINING PROTEIN"/>
    <property type="match status" value="1"/>
</dbReference>
<dbReference type="PANTHER" id="PTHR31157">
    <property type="entry name" value="SCP DOMAIN-CONTAINING PROTEIN"/>
    <property type="match status" value="1"/>
</dbReference>
<dbReference type="AlphaFoldDB" id="A0A1N7JHX3"/>
<dbReference type="EMBL" id="FTOC01000006">
    <property type="protein sequence ID" value="SIS48935.1"/>
    <property type="molecule type" value="Genomic_DNA"/>
</dbReference>
<dbReference type="SUPFAM" id="SSF55797">
    <property type="entry name" value="PR-1-like"/>
    <property type="match status" value="1"/>
</dbReference>